<gene>
    <name evidence="1" type="ORF">NCTC11085_02085</name>
</gene>
<dbReference type="EMBL" id="LS483346">
    <property type="protein sequence ID" value="SQF36074.1"/>
    <property type="molecule type" value="Genomic_DNA"/>
</dbReference>
<evidence type="ECO:0000313" key="1">
    <source>
        <dbReference type="EMBL" id="SQF36074.1"/>
    </source>
</evidence>
<sequence>MLDRKERQKLDDAHDLRLKQFFRAEVILDSRMEEFEQHSHGLMEKVMEAFRAVPDASASPYLYKLEENLHDYRKEYNGMIDDILEQRYHENRSYYQKLDEK</sequence>
<dbReference type="Proteomes" id="UP000249623">
    <property type="component" value="Chromosome 1"/>
</dbReference>
<organism evidence="1 2">
    <name type="scientific">Streptococcus sanguinis</name>
    <dbReference type="NCBI Taxonomy" id="1305"/>
    <lineage>
        <taxon>Bacteria</taxon>
        <taxon>Bacillati</taxon>
        <taxon>Bacillota</taxon>
        <taxon>Bacilli</taxon>
        <taxon>Lactobacillales</taxon>
        <taxon>Streptococcaceae</taxon>
        <taxon>Streptococcus</taxon>
    </lineage>
</organism>
<accession>A0A2X3V442</accession>
<dbReference type="AlphaFoldDB" id="A0A2X3V442"/>
<evidence type="ECO:0000313" key="2">
    <source>
        <dbReference type="Proteomes" id="UP000249623"/>
    </source>
</evidence>
<protein>
    <submittedName>
        <fullName evidence="1">Uncharacterized protein</fullName>
    </submittedName>
</protein>
<name>A0A2X3V442_STRSA</name>
<proteinExistence type="predicted"/>
<dbReference type="RefSeq" id="WP_002926872.1">
    <property type="nucleotide sequence ID" value="NZ_CP071430.1"/>
</dbReference>
<reference evidence="1 2" key="1">
    <citation type="submission" date="2018-06" db="EMBL/GenBank/DDBJ databases">
        <authorList>
            <consortium name="Pathogen Informatics"/>
            <person name="Doyle S."/>
        </authorList>
    </citation>
    <scope>NUCLEOTIDE SEQUENCE [LARGE SCALE GENOMIC DNA]</scope>
    <source>
        <strain evidence="1 2">NCTC11085</strain>
    </source>
</reference>